<organism evidence="2 3">
    <name type="scientific">Desulfococcus multivorans DSM 2059</name>
    <dbReference type="NCBI Taxonomy" id="1121405"/>
    <lineage>
        <taxon>Bacteria</taxon>
        <taxon>Pseudomonadati</taxon>
        <taxon>Thermodesulfobacteriota</taxon>
        <taxon>Desulfobacteria</taxon>
        <taxon>Desulfobacterales</taxon>
        <taxon>Desulfococcaceae</taxon>
        <taxon>Desulfococcus</taxon>
    </lineage>
</organism>
<evidence type="ECO:0000313" key="2">
    <source>
        <dbReference type="EMBL" id="EPR44864.1"/>
    </source>
</evidence>
<comment type="caution">
    <text evidence="2">The sequence shown here is derived from an EMBL/GenBank/DDBJ whole genome shotgun (WGS) entry which is preliminary data.</text>
</comment>
<evidence type="ECO:0000259" key="1">
    <source>
        <dbReference type="Pfam" id="PF01814"/>
    </source>
</evidence>
<dbReference type="RefSeq" id="WP_020875091.1">
    <property type="nucleotide sequence ID" value="NZ_ATHJ01000011.1"/>
</dbReference>
<dbReference type="Gene3D" id="1.20.120.520">
    <property type="entry name" value="nmb1532 protein domain like"/>
    <property type="match status" value="1"/>
</dbReference>
<dbReference type="AlphaFoldDB" id="S7VDS9"/>
<gene>
    <name evidence="2" type="ORF">dsmv_0900</name>
</gene>
<evidence type="ECO:0000313" key="3">
    <source>
        <dbReference type="Proteomes" id="UP000014977"/>
    </source>
</evidence>
<protein>
    <submittedName>
        <fullName evidence="2">Hemerythrin HHE cation binding domain protein</fullName>
    </submittedName>
</protein>
<dbReference type="EMBL" id="ATHJ01000011">
    <property type="protein sequence ID" value="EPR44864.1"/>
    <property type="molecule type" value="Genomic_DNA"/>
</dbReference>
<dbReference type="CDD" id="cd12108">
    <property type="entry name" value="Hr-like"/>
    <property type="match status" value="1"/>
</dbReference>
<proteinExistence type="predicted"/>
<accession>S7VDS9</accession>
<dbReference type="GO" id="GO:0005886">
    <property type="term" value="C:plasma membrane"/>
    <property type="evidence" value="ECO:0007669"/>
    <property type="project" value="TreeGrafter"/>
</dbReference>
<dbReference type="PATRIC" id="fig|1121405.3.peg.50"/>
<dbReference type="eggNOG" id="COG3945">
    <property type="taxonomic scope" value="Bacteria"/>
</dbReference>
<reference evidence="2 3" key="1">
    <citation type="journal article" date="2013" name="Genome Announc.">
        <title>Draft genome sequences for three mercury-methylating, sulfate-reducing bacteria.</title>
        <authorList>
            <person name="Brown S.D."/>
            <person name="Hurt R.A.Jr."/>
            <person name="Gilmour C.C."/>
            <person name="Elias D.A."/>
        </authorList>
    </citation>
    <scope>NUCLEOTIDE SEQUENCE [LARGE SCALE GENOMIC DNA]</scope>
    <source>
        <strain evidence="2 3">DSM 2059</strain>
    </source>
</reference>
<name>S7VDS9_DESML</name>
<dbReference type="Pfam" id="PF01814">
    <property type="entry name" value="Hemerythrin"/>
    <property type="match status" value="1"/>
</dbReference>
<feature type="domain" description="Hemerythrin-like" evidence="1">
    <location>
        <begin position="9"/>
        <end position="138"/>
    </location>
</feature>
<keyword evidence="3" id="KW-1185">Reference proteome</keyword>
<dbReference type="PANTHER" id="PTHR39966:SF1">
    <property type="entry name" value="HEMERYTHRIN-LIKE DOMAIN-CONTAINING PROTEIN"/>
    <property type="match status" value="1"/>
</dbReference>
<dbReference type="Proteomes" id="UP000014977">
    <property type="component" value="Unassembled WGS sequence"/>
</dbReference>
<dbReference type="PANTHER" id="PTHR39966">
    <property type="entry name" value="BLL2471 PROTEIN-RELATED"/>
    <property type="match status" value="1"/>
</dbReference>
<dbReference type="InterPro" id="IPR012312">
    <property type="entry name" value="Hemerythrin-like"/>
</dbReference>
<dbReference type="OrthoDB" id="9769774at2"/>
<sequence length="179" mass="21074">MQARGPLMIEHRLIERMLSVIKDVLSKIESKHKIDPVFVDVAVDFIRVYADRTHHGKEEDILFREMNKKPLSAEDRQVMNELIEEHVLGRQTTEALVDANHRYRNGDETALADIADKFQFLIEFYPKHIEKEDKVFFPSSRAYFTDEEDQAMLAEFLAFDQKMIHEKYSSLVEGLEMRE</sequence>